<organism evidence="1 2">
    <name type="scientific">Blomia tropicalis</name>
    <name type="common">Mite</name>
    <dbReference type="NCBI Taxonomy" id="40697"/>
    <lineage>
        <taxon>Eukaryota</taxon>
        <taxon>Metazoa</taxon>
        <taxon>Ecdysozoa</taxon>
        <taxon>Arthropoda</taxon>
        <taxon>Chelicerata</taxon>
        <taxon>Arachnida</taxon>
        <taxon>Acari</taxon>
        <taxon>Acariformes</taxon>
        <taxon>Sarcoptiformes</taxon>
        <taxon>Astigmata</taxon>
        <taxon>Glycyphagoidea</taxon>
        <taxon>Echimyopodidae</taxon>
        <taxon>Blomia</taxon>
    </lineage>
</organism>
<accession>A0A9Q0RNW1</accession>
<sequence>MITAAIDVEWAMVDHFQWIYPRTGYCFNEKCYCRAMYALDGNVADTTNQPTKRTSLPLTSLKMIGFFHPLEDTTQYDYGCSFASTKHHSQVSRQWPGLTPLPTRVN</sequence>
<comment type="caution">
    <text evidence="1">The sequence shown here is derived from an EMBL/GenBank/DDBJ whole genome shotgun (WGS) entry which is preliminary data.</text>
</comment>
<keyword evidence="2" id="KW-1185">Reference proteome</keyword>
<gene>
    <name evidence="1" type="ORF">RDWZM_006996</name>
</gene>
<evidence type="ECO:0000313" key="1">
    <source>
        <dbReference type="EMBL" id="KAJ6221184.1"/>
    </source>
</evidence>
<name>A0A9Q0RNW1_BLOTA</name>
<dbReference type="AlphaFoldDB" id="A0A9Q0RNW1"/>
<protein>
    <submittedName>
        <fullName evidence="1">Uncharacterized protein</fullName>
    </submittedName>
</protein>
<dbReference type="Proteomes" id="UP001142055">
    <property type="component" value="Chromosome 2"/>
</dbReference>
<reference evidence="1" key="1">
    <citation type="submission" date="2022-12" db="EMBL/GenBank/DDBJ databases">
        <title>Genome assemblies of Blomia tropicalis.</title>
        <authorList>
            <person name="Cui Y."/>
        </authorList>
    </citation>
    <scope>NUCLEOTIDE SEQUENCE</scope>
    <source>
        <tissue evidence="1">Adult mites</tissue>
    </source>
</reference>
<proteinExistence type="predicted"/>
<dbReference type="EMBL" id="JAPWDV010000002">
    <property type="protein sequence ID" value="KAJ6221184.1"/>
    <property type="molecule type" value="Genomic_DNA"/>
</dbReference>
<evidence type="ECO:0000313" key="2">
    <source>
        <dbReference type="Proteomes" id="UP001142055"/>
    </source>
</evidence>